<feature type="non-terminal residue" evidence="2">
    <location>
        <position position="1"/>
    </location>
</feature>
<evidence type="ECO:0000313" key="2">
    <source>
        <dbReference type="EMBL" id="GKV48824.1"/>
    </source>
</evidence>
<gene>
    <name evidence="2" type="ORF">SLEP1_g55615</name>
</gene>
<feature type="compositionally biased region" description="Low complexity" evidence="1">
    <location>
        <begin position="11"/>
        <end position="23"/>
    </location>
</feature>
<evidence type="ECO:0000313" key="3">
    <source>
        <dbReference type="Proteomes" id="UP001054252"/>
    </source>
</evidence>
<reference evidence="2 3" key="1">
    <citation type="journal article" date="2021" name="Commun. Biol.">
        <title>The genome of Shorea leprosula (Dipterocarpaceae) highlights the ecological relevance of drought in aseasonal tropical rainforests.</title>
        <authorList>
            <person name="Ng K.K.S."/>
            <person name="Kobayashi M.J."/>
            <person name="Fawcett J.A."/>
            <person name="Hatakeyama M."/>
            <person name="Paape T."/>
            <person name="Ng C.H."/>
            <person name="Ang C.C."/>
            <person name="Tnah L.H."/>
            <person name="Lee C.T."/>
            <person name="Nishiyama T."/>
            <person name="Sese J."/>
            <person name="O'Brien M.J."/>
            <person name="Copetti D."/>
            <person name="Mohd Noor M.I."/>
            <person name="Ong R.C."/>
            <person name="Putra M."/>
            <person name="Sireger I.Z."/>
            <person name="Indrioko S."/>
            <person name="Kosugi Y."/>
            <person name="Izuno A."/>
            <person name="Isagi Y."/>
            <person name="Lee S.L."/>
            <person name="Shimizu K.K."/>
        </authorList>
    </citation>
    <scope>NUCLEOTIDE SEQUENCE [LARGE SCALE GENOMIC DNA]</scope>
    <source>
        <strain evidence="2">214</strain>
    </source>
</reference>
<dbReference type="EMBL" id="BPVZ01000272">
    <property type="protein sequence ID" value="GKV48824.1"/>
    <property type="molecule type" value="Genomic_DNA"/>
</dbReference>
<sequence length="29" mass="3334">NVMEREDHPLDSQLLQQLDTTSSCSHDCM</sequence>
<proteinExistence type="predicted"/>
<organism evidence="2 3">
    <name type="scientific">Rubroshorea leprosula</name>
    <dbReference type="NCBI Taxonomy" id="152421"/>
    <lineage>
        <taxon>Eukaryota</taxon>
        <taxon>Viridiplantae</taxon>
        <taxon>Streptophyta</taxon>
        <taxon>Embryophyta</taxon>
        <taxon>Tracheophyta</taxon>
        <taxon>Spermatophyta</taxon>
        <taxon>Magnoliopsida</taxon>
        <taxon>eudicotyledons</taxon>
        <taxon>Gunneridae</taxon>
        <taxon>Pentapetalae</taxon>
        <taxon>rosids</taxon>
        <taxon>malvids</taxon>
        <taxon>Malvales</taxon>
        <taxon>Dipterocarpaceae</taxon>
        <taxon>Rubroshorea</taxon>
    </lineage>
</organism>
<dbReference type="Proteomes" id="UP001054252">
    <property type="component" value="Unassembled WGS sequence"/>
</dbReference>
<feature type="compositionally biased region" description="Basic and acidic residues" evidence="1">
    <location>
        <begin position="1"/>
        <end position="10"/>
    </location>
</feature>
<comment type="caution">
    <text evidence="2">The sequence shown here is derived from an EMBL/GenBank/DDBJ whole genome shotgun (WGS) entry which is preliminary data.</text>
</comment>
<keyword evidence="3" id="KW-1185">Reference proteome</keyword>
<accession>A0AAV5MI29</accession>
<feature type="region of interest" description="Disordered" evidence="1">
    <location>
        <begin position="1"/>
        <end position="29"/>
    </location>
</feature>
<evidence type="ECO:0000256" key="1">
    <source>
        <dbReference type="SAM" id="MobiDB-lite"/>
    </source>
</evidence>
<name>A0AAV5MI29_9ROSI</name>
<protein>
    <submittedName>
        <fullName evidence="2">Uncharacterized protein</fullName>
    </submittedName>
</protein>
<dbReference type="AlphaFoldDB" id="A0AAV5MI29"/>